<proteinExistence type="predicted"/>
<sequence>MMFTIYPKVGSVQRDTERRQSIFLTGNATGLCTRFWQDSASALRRRRTVCVELQEYSLCAVSGVAARQTRIPTGRPTGCVEERP</sequence>
<dbReference type="RefSeq" id="WP_172161130.1">
    <property type="nucleotide sequence ID" value="NZ_WOEZ01000030.1"/>
</dbReference>
<dbReference type="AlphaFoldDB" id="A0A972NM14"/>
<dbReference type="Proteomes" id="UP000655523">
    <property type="component" value="Unassembled WGS sequence"/>
</dbReference>
<name>A0A972NM14_9BURK</name>
<organism evidence="1 2">
    <name type="scientific">Paraburkholderia elongata</name>
    <dbReference type="NCBI Taxonomy" id="2675747"/>
    <lineage>
        <taxon>Bacteria</taxon>
        <taxon>Pseudomonadati</taxon>
        <taxon>Pseudomonadota</taxon>
        <taxon>Betaproteobacteria</taxon>
        <taxon>Burkholderiales</taxon>
        <taxon>Burkholderiaceae</taxon>
        <taxon>Paraburkholderia</taxon>
    </lineage>
</organism>
<accession>A0A972NM14</accession>
<gene>
    <name evidence="1" type="ORF">GNZ13_05210</name>
</gene>
<protein>
    <submittedName>
        <fullName evidence="1">Uncharacterized protein</fullName>
    </submittedName>
</protein>
<keyword evidence="2" id="KW-1185">Reference proteome</keyword>
<comment type="caution">
    <text evidence="1">The sequence shown here is derived from an EMBL/GenBank/DDBJ whole genome shotgun (WGS) entry which is preliminary data.</text>
</comment>
<reference evidence="1 2" key="1">
    <citation type="submission" date="2019-11" db="EMBL/GenBank/DDBJ databases">
        <title>Metabolism of dissolved organic matter in forest soils.</title>
        <authorList>
            <person name="Cyle K.T."/>
            <person name="Wilhelm R.C."/>
            <person name="Martinez C.E."/>
        </authorList>
    </citation>
    <scope>NUCLEOTIDE SEQUENCE [LARGE SCALE GENOMIC DNA]</scope>
    <source>
        <strain evidence="1 2">5N</strain>
    </source>
</reference>
<dbReference type="EMBL" id="WOEZ01000030">
    <property type="protein sequence ID" value="NPT54020.1"/>
    <property type="molecule type" value="Genomic_DNA"/>
</dbReference>
<evidence type="ECO:0000313" key="2">
    <source>
        <dbReference type="Proteomes" id="UP000655523"/>
    </source>
</evidence>
<evidence type="ECO:0000313" key="1">
    <source>
        <dbReference type="EMBL" id="NPT54020.1"/>
    </source>
</evidence>